<evidence type="ECO:0000313" key="9">
    <source>
        <dbReference type="Proteomes" id="UP000728185"/>
    </source>
</evidence>
<gene>
    <name evidence="8" type="ORF">FBUS_09596</name>
</gene>
<dbReference type="AlphaFoldDB" id="A0A8E0S5W6"/>
<keyword evidence="4" id="KW-0804">Transcription</keyword>
<dbReference type="Pfam" id="PF11717">
    <property type="entry name" value="Tudor-knot"/>
    <property type="match status" value="1"/>
</dbReference>
<dbReference type="InterPro" id="IPR025995">
    <property type="entry name" value="Tudor-knot"/>
</dbReference>
<dbReference type="GO" id="GO:0006325">
    <property type="term" value="P:chromatin organization"/>
    <property type="evidence" value="ECO:0007669"/>
    <property type="project" value="UniProtKB-KW"/>
</dbReference>
<evidence type="ECO:0000256" key="1">
    <source>
        <dbReference type="ARBA" id="ARBA00004123"/>
    </source>
</evidence>
<dbReference type="SUPFAM" id="SSF54160">
    <property type="entry name" value="Chromo domain-like"/>
    <property type="match status" value="1"/>
</dbReference>
<dbReference type="Proteomes" id="UP000728185">
    <property type="component" value="Unassembled WGS sequence"/>
</dbReference>
<protein>
    <submittedName>
        <fullName evidence="8">Mortality factor 4 protein 1</fullName>
    </submittedName>
</protein>
<dbReference type="InterPro" id="IPR038217">
    <property type="entry name" value="MRG_C_sf"/>
</dbReference>
<evidence type="ECO:0000259" key="7">
    <source>
        <dbReference type="SMART" id="SM00298"/>
    </source>
</evidence>
<dbReference type="SMART" id="SM00298">
    <property type="entry name" value="CHROMO"/>
    <property type="match status" value="1"/>
</dbReference>
<evidence type="ECO:0000256" key="4">
    <source>
        <dbReference type="ARBA" id="ARBA00023163"/>
    </source>
</evidence>
<feature type="compositionally biased region" description="Basic and acidic residues" evidence="6">
    <location>
        <begin position="146"/>
        <end position="178"/>
    </location>
</feature>
<evidence type="ECO:0000256" key="6">
    <source>
        <dbReference type="SAM" id="MobiDB-lite"/>
    </source>
</evidence>
<dbReference type="EMBL" id="LUCM01001492">
    <property type="protein sequence ID" value="KAA0198799.1"/>
    <property type="molecule type" value="Genomic_DNA"/>
</dbReference>
<dbReference type="Pfam" id="PF05712">
    <property type="entry name" value="MRG"/>
    <property type="match status" value="1"/>
</dbReference>
<keyword evidence="2" id="KW-0156">Chromatin regulator</keyword>
<feature type="domain" description="Chromo" evidence="7">
    <location>
        <begin position="38"/>
        <end position="91"/>
    </location>
</feature>
<keyword evidence="5" id="KW-0539">Nucleus</keyword>
<dbReference type="Gene3D" id="2.30.30.140">
    <property type="match status" value="1"/>
</dbReference>
<accession>A0A8E0S5W6</accession>
<dbReference type="InterPro" id="IPR000953">
    <property type="entry name" value="Chromo/chromo_shadow_dom"/>
</dbReference>
<reference evidence="8" key="1">
    <citation type="submission" date="2019-05" db="EMBL/GenBank/DDBJ databases">
        <title>Annotation for the trematode Fasciolopsis buski.</title>
        <authorList>
            <person name="Choi Y.-J."/>
        </authorList>
    </citation>
    <scope>NUCLEOTIDE SEQUENCE</scope>
    <source>
        <strain evidence="8">HT</strain>
        <tissue evidence="8">Whole worm</tissue>
    </source>
</reference>
<proteinExistence type="predicted"/>
<evidence type="ECO:0000256" key="5">
    <source>
        <dbReference type="ARBA" id="ARBA00023242"/>
    </source>
</evidence>
<name>A0A8E0S5W6_9TREM</name>
<feature type="region of interest" description="Disordered" evidence="6">
    <location>
        <begin position="136"/>
        <end position="211"/>
    </location>
</feature>
<feature type="compositionally biased region" description="Polar residues" evidence="6">
    <location>
        <begin position="188"/>
        <end position="199"/>
    </location>
</feature>
<dbReference type="GO" id="GO:0035267">
    <property type="term" value="C:NuA4 histone acetyltransferase complex"/>
    <property type="evidence" value="ECO:0007669"/>
    <property type="project" value="TreeGrafter"/>
</dbReference>
<dbReference type="GO" id="GO:0006355">
    <property type="term" value="P:regulation of DNA-templated transcription"/>
    <property type="evidence" value="ECO:0007669"/>
    <property type="project" value="InterPro"/>
</dbReference>
<sequence length="411" mass="47603">MDDKPGLNHKYEPGIKFFPLQLISNLGEKILCFHGPLLYEAKCLDVKVKDETVMYFVHYQGWNKNWDEWVTDKRMFKFNEEGLKKQKELEQQIKSGKKVKVLRKSDLKKQSYPPPEILRDIERSLKPAEVKQGMFHSPVDFLEETESAKSKDKSAAETEEMKHDEPTETVLHPKEVESTKPVPPSMEENVTTPSTGSSSARRRKGRPGAGDILLEKDDGLLSRPQLKVELPDSLKAWIVDDWDLITRQARLYELPANYPISTLMVDFLQYSAKEVKQEESTEPTVSTHQSAPICQITADLRHEFVAGLQHYFNLIVGSQLLYKFERLQYAELLKQHADKRMSDVYGPMHVLRLFVKLREMVSNTRVDAVSLPILEALVAEFLEFLNKFRKKYFRLEDYSVATAEYQRRAMC</sequence>
<dbReference type="CDD" id="cd18983">
    <property type="entry name" value="CBD_MSL3_like"/>
    <property type="match status" value="1"/>
</dbReference>
<comment type="subcellular location">
    <subcellularLocation>
        <location evidence="1">Nucleus</location>
    </subcellularLocation>
</comment>
<dbReference type="InterPro" id="IPR008676">
    <property type="entry name" value="MRG"/>
</dbReference>
<dbReference type="OrthoDB" id="124855at2759"/>
<evidence type="ECO:0000313" key="8">
    <source>
        <dbReference type="EMBL" id="KAA0198799.1"/>
    </source>
</evidence>
<dbReference type="InterPro" id="IPR016197">
    <property type="entry name" value="Chromo-like_dom_sf"/>
</dbReference>
<keyword evidence="9" id="KW-1185">Reference proteome</keyword>
<keyword evidence="3" id="KW-0805">Transcription regulation</keyword>
<dbReference type="PROSITE" id="PS51640">
    <property type="entry name" value="MRG"/>
    <property type="match status" value="1"/>
</dbReference>
<evidence type="ECO:0000256" key="2">
    <source>
        <dbReference type="ARBA" id="ARBA00022853"/>
    </source>
</evidence>
<comment type="caution">
    <text evidence="8">The sequence shown here is derived from an EMBL/GenBank/DDBJ whole genome shotgun (WGS) entry which is preliminary data.</text>
</comment>
<organism evidence="8 9">
    <name type="scientific">Fasciolopsis buskii</name>
    <dbReference type="NCBI Taxonomy" id="27845"/>
    <lineage>
        <taxon>Eukaryota</taxon>
        <taxon>Metazoa</taxon>
        <taxon>Spiralia</taxon>
        <taxon>Lophotrochozoa</taxon>
        <taxon>Platyhelminthes</taxon>
        <taxon>Trematoda</taxon>
        <taxon>Digenea</taxon>
        <taxon>Plagiorchiida</taxon>
        <taxon>Echinostomata</taxon>
        <taxon>Echinostomatoidea</taxon>
        <taxon>Fasciolidae</taxon>
        <taxon>Fasciolopsis</taxon>
    </lineage>
</organism>
<dbReference type="GO" id="GO:0005634">
    <property type="term" value="C:nucleus"/>
    <property type="evidence" value="ECO:0007669"/>
    <property type="project" value="UniProtKB-SubCell"/>
</dbReference>
<dbReference type="PANTHER" id="PTHR10880:SF48">
    <property type="entry name" value="MORTALITY FACTOR 4 LIKE 2"/>
    <property type="match status" value="1"/>
</dbReference>
<dbReference type="PANTHER" id="PTHR10880">
    <property type="entry name" value="MORTALITY FACTOR 4-LIKE PROTEIN"/>
    <property type="match status" value="1"/>
</dbReference>
<dbReference type="InterPro" id="IPR026541">
    <property type="entry name" value="MRG_dom"/>
</dbReference>
<evidence type="ECO:0000256" key="3">
    <source>
        <dbReference type="ARBA" id="ARBA00023015"/>
    </source>
</evidence>
<dbReference type="Gene3D" id="1.10.274.30">
    <property type="entry name" value="MRG domain"/>
    <property type="match status" value="1"/>
</dbReference>